<dbReference type="InterPro" id="IPR046496">
    <property type="entry name" value="DUF6589"/>
</dbReference>
<gene>
    <name evidence="3" type="ORF">FB45DRAFT_882840</name>
</gene>
<evidence type="ECO:0000313" key="4">
    <source>
        <dbReference type="Proteomes" id="UP001221142"/>
    </source>
</evidence>
<feature type="compositionally biased region" description="Low complexity" evidence="1">
    <location>
        <begin position="60"/>
        <end position="71"/>
    </location>
</feature>
<feature type="region of interest" description="Disordered" evidence="1">
    <location>
        <begin position="127"/>
        <end position="159"/>
    </location>
</feature>
<keyword evidence="4" id="KW-1185">Reference proteome</keyword>
<feature type="compositionally biased region" description="Polar residues" evidence="1">
    <location>
        <begin position="1060"/>
        <end position="1069"/>
    </location>
</feature>
<organism evidence="3 4">
    <name type="scientific">Roridomyces roridus</name>
    <dbReference type="NCBI Taxonomy" id="1738132"/>
    <lineage>
        <taxon>Eukaryota</taxon>
        <taxon>Fungi</taxon>
        <taxon>Dikarya</taxon>
        <taxon>Basidiomycota</taxon>
        <taxon>Agaricomycotina</taxon>
        <taxon>Agaricomycetes</taxon>
        <taxon>Agaricomycetidae</taxon>
        <taxon>Agaricales</taxon>
        <taxon>Marasmiineae</taxon>
        <taxon>Mycenaceae</taxon>
        <taxon>Roridomyces</taxon>
    </lineage>
</organism>
<feature type="region of interest" description="Disordered" evidence="1">
    <location>
        <begin position="1016"/>
        <end position="1080"/>
    </location>
</feature>
<accession>A0AAD7F8F1</accession>
<evidence type="ECO:0000313" key="3">
    <source>
        <dbReference type="EMBL" id="KAJ7602826.1"/>
    </source>
</evidence>
<evidence type="ECO:0000256" key="1">
    <source>
        <dbReference type="SAM" id="MobiDB-lite"/>
    </source>
</evidence>
<name>A0AAD7F8F1_9AGAR</name>
<feature type="region of interest" description="Disordered" evidence="1">
    <location>
        <begin position="1"/>
        <end position="90"/>
    </location>
</feature>
<protein>
    <recommendedName>
        <fullName evidence="2">DUF6589 domain-containing protein</fullName>
    </recommendedName>
</protein>
<feature type="compositionally biased region" description="Polar residues" evidence="1">
    <location>
        <begin position="73"/>
        <end position="89"/>
    </location>
</feature>
<dbReference type="Proteomes" id="UP001221142">
    <property type="component" value="Unassembled WGS sequence"/>
</dbReference>
<sequence>MPPTSKYATPLTVPVIPVPPPDAHRYRLPHPPHRAASLPILSSVSLPGNSHRRPPSPAMSQSPSGSPFGPSYCQESPAPTSSPWQSPTFLPSPLQVETPLLYSFDSDSPILMTSTETSLLFSGLSLASPQSTATPPPGTPATQSPVSSPGSGPPTSSVPKKFLSRAAHLAAVIESLQDHFKELGGFGGFLHAFMESLPVSKSHENMRTRWLSATSSHKPIHFVKALYSHRTCRASPDERDDMFNGNCDAEEVKSTKVAMSIWATQLVGAQCMEEVGNLGCDDPKYVDARHPGFRAHVQVSVNERMKSKRTTVTEDDITSFSMQRTIEVLQYRAPTAWFLTECMAARRDQDNEVVVATRRPHPFIQAAALSMFAITRNRSANGYFALPFGVWLFSSNAHTNVKRIMSRLGLSVHDTTVREALVSIATARKALLQQLTAASLNTRQPFCKITLDNIQKYRIVREHGIGRSAEMMVGTAGLATRLNNCAPDSFHLEPYQIAVAKNERAQLTTVLLHNDVDFQHLNRVFSLHVVHVLCSHVPELTLYLKAIAERFATEPVVKHRMPCEKTDIFALSTNGHNEMETAEMKATVKDLDGQVGYTSDSVASAAVLLWNAGDVGSFLAFWRALRHLLPQAATLNAYESFENRFFTPGMFHTRMHFLEEMANVFFGPKTSKDPSALGHSAMATGLHIPNPSGTVDFYPTERTMDTIFDAQILDLWSLKIANHSDLRSYFTAAAAREELPTLDALIKMADGLVTRYASSRAFDAAMSTARQTSCSESLKFPVAAGPTMASDEFSGDRSLSNSIQFKQQFLLYRELTCAVKEGDTGRILEALKLLIFIFAGANKQNYTTAFMEIYCMFRYEASPSLKNAILDNWLVNTTGQPGKFLEDDHLQEHHIRLLTDMMSGNVDSFDESFFRNTISPNVRLFLDNKEAFDRTFELKAGGKAHTSPDVKDETRVLLKMYRDEKLHYFKSGRDFGHTAKNMINLGYKSLDGGKMHEFQANSTNRANVLRTLRKINVEPSPPVEPLSDPMRNRDDSSDDSDSGWLGGEIRDEEGAGNGDEWSTYQQDSMAENMEYFEMEN</sequence>
<proteinExistence type="predicted"/>
<reference evidence="3" key="1">
    <citation type="submission" date="2023-03" db="EMBL/GenBank/DDBJ databases">
        <title>Massive genome expansion in bonnet fungi (Mycena s.s.) driven by repeated elements and novel gene families across ecological guilds.</title>
        <authorList>
            <consortium name="Lawrence Berkeley National Laboratory"/>
            <person name="Harder C.B."/>
            <person name="Miyauchi S."/>
            <person name="Viragh M."/>
            <person name="Kuo A."/>
            <person name="Thoen E."/>
            <person name="Andreopoulos B."/>
            <person name="Lu D."/>
            <person name="Skrede I."/>
            <person name="Drula E."/>
            <person name="Henrissat B."/>
            <person name="Morin E."/>
            <person name="Kohler A."/>
            <person name="Barry K."/>
            <person name="LaButti K."/>
            <person name="Morin E."/>
            <person name="Salamov A."/>
            <person name="Lipzen A."/>
            <person name="Mereny Z."/>
            <person name="Hegedus B."/>
            <person name="Baldrian P."/>
            <person name="Stursova M."/>
            <person name="Weitz H."/>
            <person name="Taylor A."/>
            <person name="Grigoriev I.V."/>
            <person name="Nagy L.G."/>
            <person name="Martin F."/>
            <person name="Kauserud H."/>
        </authorList>
    </citation>
    <scope>NUCLEOTIDE SEQUENCE</scope>
    <source>
        <strain evidence="3">9284</strain>
    </source>
</reference>
<comment type="caution">
    <text evidence="3">The sequence shown here is derived from an EMBL/GenBank/DDBJ whole genome shotgun (WGS) entry which is preliminary data.</text>
</comment>
<evidence type="ECO:0000259" key="2">
    <source>
        <dbReference type="Pfam" id="PF20231"/>
    </source>
</evidence>
<feature type="compositionally biased region" description="Low complexity" evidence="1">
    <location>
        <begin position="140"/>
        <end position="159"/>
    </location>
</feature>
<dbReference type="Pfam" id="PF20231">
    <property type="entry name" value="DUF6589"/>
    <property type="match status" value="1"/>
</dbReference>
<dbReference type="AlphaFoldDB" id="A0AAD7F8F1"/>
<feature type="domain" description="DUF6589" evidence="2">
    <location>
        <begin position="504"/>
        <end position="945"/>
    </location>
</feature>
<dbReference type="EMBL" id="JARKIF010000197">
    <property type="protein sequence ID" value="KAJ7602826.1"/>
    <property type="molecule type" value="Genomic_DNA"/>
</dbReference>